<keyword evidence="8" id="KW-0547">Nucleotide-binding</keyword>
<evidence type="ECO:0000256" key="14">
    <source>
        <dbReference type="ARBA" id="ARBA00048694"/>
    </source>
</evidence>
<keyword evidence="5" id="KW-0813">Transport</keyword>
<evidence type="ECO:0000256" key="6">
    <source>
        <dbReference type="ARBA" id="ARBA00022692"/>
    </source>
</evidence>
<evidence type="ECO:0000256" key="7">
    <source>
        <dbReference type="ARBA" id="ARBA00022723"/>
    </source>
</evidence>
<evidence type="ECO:0000259" key="16">
    <source>
        <dbReference type="SMART" id="SM00831"/>
    </source>
</evidence>
<dbReference type="InterPro" id="IPR004014">
    <property type="entry name" value="ATPase_P-typ_cation-transptr_N"/>
</dbReference>
<dbReference type="SMART" id="SM00831">
    <property type="entry name" value="Cation_ATPase_N"/>
    <property type="match status" value="1"/>
</dbReference>
<evidence type="ECO:0000256" key="1">
    <source>
        <dbReference type="ARBA" id="ARBA00004651"/>
    </source>
</evidence>
<dbReference type="PROSITE" id="PS00154">
    <property type="entry name" value="ATPASE_E1_E2"/>
    <property type="match status" value="1"/>
</dbReference>
<dbReference type="Proteomes" id="UP000824088">
    <property type="component" value="Unassembled WGS sequence"/>
</dbReference>
<keyword evidence="5" id="KW-0406">Ion transport</keyword>
<dbReference type="Pfam" id="PF00122">
    <property type="entry name" value="E1-E2_ATPase"/>
    <property type="match status" value="1"/>
</dbReference>
<comment type="catalytic activity">
    <reaction evidence="14">
        <text>Ca(2+)(in) + ATP + H2O = Ca(2+)(out) + ADP + phosphate + H(+)</text>
        <dbReference type="Rhea" id="RHEA:18105"/>
        <dbReference type="ChEBI" id="CHEBI:15377"/>
        <dbReference type="ChEBI" id="CHEBI:15378"/>
        <dbReference type="ChEBI" id="CHEBI:29108"/>
        <dbReference type="ChEBI" id="CHEBI:30616"/>
        <dbReference type="ChEBI" id="CHEBI:43474"/>
        <dbReference type="ChEBI" id="CHEBI:456216"/>
        <dbReference type="EC" id="7.2.2.10"/>
    </reaction>
</comment>
<dbReference type="PRINTS" id="PR00120">
    <property type="entry name" value="HATPASE"/>
</dbReference>
<feature type="transmembrane region" description="Helical" evidence="15">
    <location>
        <begin position="730"/>
        <end position="751"/>
    </location>
</feature>
<dbReference type="Gene3D" id="1.20.1110.10">
    <property type="entry name" value="Calcium-transporting ATPase, transmembrane domain"/>
    <property type="match status" value="1"/>
</dbReference>
<dbReference type="EC" id="7.2.2.10" evidence="3"/>
<evidence type="ECO:0000256" key="5">
    <source>
        <dbReference type="ARBA" id="ARBA00022568"/>
    </source>
</evidence>
<keyword evidence="4" id="KW-1003">Cell membrane</keyword>
<dbReference type="NCBIfam" id="TIGR01517">
    <property type="entry name" value="ATPase-IIB_Ca"/>
    <property type="match status" value="1"/>
</dbReference>
<dbReference type="InterPro" id="IPR006408">
    <property type="entry name" value="P-type_ATPase_IIB"/>
</dbReference>
<organism evidence="17 18">
    <name type="scientific">Candidatus Limadaptatus stercorigallinarum</name>
    <dbReference type="NCBI Taxonomy" id="2840845"/>
    <lineage>
        <taxon>Bacteria</taxon>
        <taxon>Bacillati</taxon>
        <taxon>Bacillota</taxon>
        <taxon>Clostridia</taxon>
        <taxon>Eubacteriales</taxon>
        <taxon>Candidatus Limadaptatus</taxon>
    </lineage>
</organism>
<feature type="transmembrane region" description="Helical" evidence="15">
    <location>
        <begin position="788"/>
        <end position="806"/>
    </location>
</feature>
<name>A0A9D1L1M9_9FIRM</name>
<evidence type="ECO:0000256" key="4">
    <source>
        <dbReference type="ARBA" id="ARBA00022475"/>
    </source>
</evidence>
<dbReference type="PANTHER" id="PTHR43294">
    <property type="entry name" value="SODIUM/POTASSIUM-TRANSPORTING ATPASE SUBUNIT ALPHA"/>
    <property type="match status" value="1"/>
</dbReference>
<dbReference type="InterPro" id="IPR059000">
    <property type="entry name" value="ATPase_P-type_domA"/>
</dbReference>
<dbReference type="SFLD" id="SFLDS00003">
    <property type="entry name" value="Haloacid_Dehalogenase"/>
    <property type="match status" value="1"/>
</dbReference>
<dbReference type="GO" id="GO:0005886">
    <property type="term" value="C:plasma membrane"/>
    <property type="evidence" value="ECO:0007669"/>
    <property type="project" value="UniProtKB-SubCell"/>
</dbReference>
<evidence type="ECO:0000256" key="8">
    <source>
        <dbReference type="ARBA" id="ARBA00022741"/>
    </source>
</evidence>
<evidence type="ECO:0000256" key="12">
    <source>
        <dbReference type="ARBA" id="ARBA00022989"/>
    </source>
</evidence>
<gene>
    <name evidence="17" type="ORF">IAD51_00775</name>
</gene>
<dbReference type="Gene3D" id="3.40.50.1000">
    <property type="entry name" value="HAD superfamily/HAD-like"/>
    <property type="match status" value="1"/>
</dbReference>
<dbReference type="GO" id="GO:0140352">
    <property type="term" value="P:export from cell"/>
    <property type="evidence" value="ECO:0007669"/>
    <property type="project" value="UniProtKB-ARBA"/>
</dbReference>
<reference evidence="17" key="2">
    <citation type="journal article" date="2021" name="PeerJ">
        <title>Extensive microbial diversity within the chicken gut microbiome revealed by metagenomics and culture.</title>
        <authorList>
            <person name="Gilroy R."/>
            <person name="Ravi A."/>
            <person name="Getino M."/>
            <person name="Pursley I."/>
            <person name="Horton D.L."/>
            <person name="Alikhan N.F."/>
            <person name="Baker D."/>
            <person name="Gharbi K."/>
            <person name="Hall N."/>
            <person name="Watson M."/>
            <person name="Adriaenssens E.M."/>
            <person name="Foster-Nyarko E."/>
            <person name="Jarju S."/>
            <person name="Secka A."/>
            <person name="Antonio M."/>
            <person name="Oren A."/>
            <person name="Chaudhuri R.R."/>
            <person name="La Ragione R."/>
            <person name="Hildebrand F."/>
            <person name="Pallen M.J."/>
        </authorList>
    </citation>
    <scope>NUCLEOTIDE SEQUENCE</scope>
    <source>
        <strain evidence="17">1063</strain>
    </source>
</reference>
<evidence type="ECO:0000256" key="2">
    <source>
        <dbReference type="ARBA" id="ARBA00005675"/>
    </source>
</evidence>
<dbReference type="Pfam" id="PF00690">
    <property type="entry name" value="Cation_ATPase_N"/>
    <property type="match status" value="1"/>
</dbReference>
<evidence type="ECO:0000313" key="17">
    <source>
        <dbReference type="EMBL" id="HIU20766.1"/>
    </source>
</evidence>
<feature type="transmembrane region" description="Helical" evidence="15">
    <location>
        <begin position="703"/>
        <end position="724"/>
    </location>
</feature>
<evidence type="ECO:0000256" key="10">
    <source>
        <dbReference type="ARBA" id="ARBA00022840"/>
    </source>
</evidence>
<accession>A0A9D1L1M9</accession>
<keyword evidence="11" id="KW-1278">Translocase</keyword>
<dbReference type="Pfam" id="PF13246">
    <property type="entry name" value="Cation_ATPase"/>
    <property type="match status" value="1"/>
</dbReference>
<dbReference type="PANTHER" id="PTHR43294:SF21">
    <property type="entry name" value="CATION TRANSPORTING ATPASE"/>
    <property type="match status" value="1"/>
</dbReference>
<dbReference type="EMBL" id="DVMN01000011">
    <property type="protein sequence ID" value="HIU20766.1"/>
    <property type="molecule type" value="Genomic_DNA"/>
</dbReference>
<dbReference type="FunFam" id="3.40.50.1000:FF:000028">
    <property type="entry name" value="Calcium-transporting P-type ATPase, putative"/>
    <property type="match status" value="1"/>
</dbReference>
<dbReference type="SFLD" id="SFLDF00027">
    <property type="entry name" value="p-type_atpase"/>
    <property type="match status" value="1"/>
</dbReference>
<feature type="transmembrane region" description="Helical" evidence="15">
    <location>
        <begin position="278"/>
        <end position="296"/>
    </location>
</feature>
<feature type="transmembrane region" description="Helical" evidence="15">
    <location>
        <begin position="111"/>
        <end position="130"/>
    </location>
</feature>
<feature type="domain" description="Cation-transporting P-type ATPase N-terminal" evidence="16">
    <location>
        <begin position="30"/>
        <end position="103"/>
    </location>
</feature>
<feature type="transmembrane region" description="Helical" evidence="15">
    <location>
        <begin position="883"/>
        <end position="904"/>
    </location>
</feature>
<dbReference type="SUPFAM" id="SSF81653">
    <property type="entry name" value="Calcium ATPase, transduction domain A"/>
    <property type="match status" value="1"/>
</dbReference>
<comment type="caution">
    <text evidence="17">The sequence shown here is derived from an EMBL/GenBank/DDBJ whole genome shotgun (WGS) entry which is preliminary data.</text>
</comment>
<dbReference type="GO" id="GO:0046872">
    <property type="term" value="F:metal ion binding"/>
    <property type="evidence" value="ECO:0007669"/>
    <property type="project" value="UniProtKB-KW"/>
</dbReference>
<dbReference type="InterPro" id="IPR023214">
    <property type="entry name" value="HAD_sf"/>
</dbReference>
<dbReference type="InterPro" id="IPR050510">
    <property type="entry name" value="Cation_transp_ATPase_P-type"/>
</dbReference>
<dbReference type="Gene3D" id="3.40.1110.10">
    <property type="entry name" value="Calcium-transporting ATPase, cytoplasmic domain N"/>
    <property type="match status" value="1"/>
</dbReference>
<protein>
    <recommendedName>
        <fullName evidence="3">P-type Ca(2+) transporter</fullName>
        <ecNumber evidence="3">7.2.2.10</ecNumber>
    </recommendedName>
</protein>
<dbReference type="SUPFAM" id="SSF81665">
    <property type="entry name" value="Calcium ATPase, transmembrane domain M"/>
    <property type="match status" value="1"/>
</dbReference>
<evidence type="ECO:0000256" key="9">
    <source>
        <dbReference type="ARBA" id="ARBA00022837"/>
    </source>
</evidence>
<evidence type="ECO:0000256" key="3">
    <source>
        <dbReference type="ARBA" id="ARBA00012790"/>
    </source>
</evidence>
<dbReference type="InterPro" id="IPR006068">
    <property type="entry name" value="ATPase_P-typ_cation-transptr_C"/>
</dbReference>
<keyword evidence="7" id="KW-0479">Metal-binding</keyword>
<feature type="transmembrane region" description="Helical" evidence="15">
    <location>
        <begin position="86"/>
        <end position="105"/>
    </location>
</feature>
<dbReference type="InterPro" id="IPR023298">
    <property type="entry name" value="ATPase_P-typ_TM_dom_sf"/>
</dbReference>
<dbReference type="SUPFAM" id="SSF56784">
    <property type="entry name" value="HAD-like"/>
    <property type="match status" value="1"/>
</dbReference>
<proteinExistence type="inferred from homology"/>
<dbReference type="AlphaFoldDB" id="A0A9D1L1M9"/>
<dbReference type="PRINTS" id="PR00119">
    <property type="entry name" value="CATATPASE"/>
</dbReference>
<dbReference type="InterPro" id="IPR023299">
    <property type="entry name" value="ATPase_P-typ_cyto_dom_N"/>
</dbReference>
<reference evidence="17" key="1">
    <citation type="submission" date="2020-10" db="EMBL/GenBank/DDBJ databases">
        <authorList>
            <person name="Gilroy R."/>
        </authorList>
    </citation>
    <scope>NUCLEOTIDE SEQUENCE</scope>
    <source>
        <strain evidence="17">1063</strain>
    </source>
</reference>
<keyword evidence="6 15" id="KW-0812">Transmembrane</keyword>
<keyword evidence="12 15" id="KW-1133">Transmembrane helix</keyword>
<evidence type="ECO:0000256" key="13">
    <source>
        <dbReference type="ARBA" id="ARBA00023136"/>
    </source>
</evidence>
<keyword evidence="13 15" id="KW-0472">Membrane</keyword>
<dbReference type="InterPro" id="IPR008250">
    <property type="entry name" value="ATPase_P-typ_transduc_dom_A_sf"/>
</dbReference>
<dbReference type="Pfam" id="PF00689">
    <property type="entry name" value="Cation_ATPase_C"/>
    <property type="match status" value="1"/>
</dbReference>
<dbReference type="FunFam" id="3.40.50.1000:FF:000001">
    <property type="entry name" value="Phospholipid-transporting ATPase IC"/>
    <property type="match status" value="1"/>
</dbReference>
<keyword evidence="5" id="KW-0109">Calcium transport</keyword>
<feature type="transmembrane region" description="Helical" evidence="15">
    <location>
        <begin position="308"/>
        <end position="330"/>
    </location>
</feature>
<dbReference type="Gene3D" id="2.70.150.10">
    <property type="entry name" value="Calcium-transporting ATPase, cytoplasmic transduction domain A"/>
    <property type="match status" value="1"/>
</dbReference>
<dbReference type="InterPro" id="IPR036412">
    <property type="entry name" value="HAD-like_sf"/>
</dbReference>
<dbReference type="GO" id="GO:0005524">
    <property type="term" value="F:ATP binding"/>
    <property type="evidence" value="ECO:0007669"/>
    <property type="project" value="UniProtKB-KW"/>
</dbReference>
<dbReference type="InterPro" id="IPR001757">
    <property type="entry name" value="P_typ_ATPase"/>
</dbReference>
<dbReference type="SUPFAM" id="SSF81660">
    <property type="entry name" value="Metal cation-transporting ATPase, ATP-binding domain N"/>
    <property type="match status" value="1"/>
</dbReference>
<evidence type="ECO:0000313" key="18">
    <source>
        <dbReference type="Proteomes" id="UP000824088"/>
    </source>
</evidence>
<evidence type="ECO:0000256" key="11">
    <source>
        <dbReference type="ARBA" id="ARBA00022967"/>
    </source>
</evidence>
<feature type="transmembrane region" description="Helical" evidence="15">
    <location>
        <begin position="851"/>
        <end position="871"/>
    </location>
</feature>
<comment type="subcellular location">
    <subcellularLocation>
        <location evidence="1">Cell membrane</location>
        <topology evidence="1">Multi-pass membrane protein</topology>
    </subcellularLocation>
</comment>
<feature type="transmembrane region" description="Helical" evidence="15">
    <location>
        <begin position="812"/>
        <end position="830"/>
    </location>
</feature>
<dbReference type="InterPro" id="IPR018303">
    <property type="entry name" value="ATPase_P-typ_P_site"/>
</dbReference>
<sequence>METFQDKSDDVKAGVEAVAATETSAEAGGTFHDKSAEEVLRSLSATEEGLTTAEADKRIAQYGKNALKEAKKKSLLRKFLEQFKDVMIIVLIVAAIVSAVIALVQQEYSELIDAGVILLIVIINAIIGVVQENKAETAMEALKNMNKSFSKVLRDGEWKHLASEEIVPGDVVKLEAGDIVPADMRLLTSASLKIEEAALTGESVPAEKDAEKAVAADAPLGDRADMAYSSGVVSYGRGTGVVTHTGMNTEVGKIATMLTDGSQQTSPLQKQLGKTAKLLSILVLAIAAIIFIVQAVRGNDIMDSFMTAVAIAVAAIPEGLPAVVTIVLAIGVQRMSKRNAIVKNLPSVETLGCCEVICSDKTGTLTLNQMTVKGYYLPDCGFKAVDEERASAGGDFDVFVRAMALCNDTEKTSEGLTGDPTETALVAYAEDCGYDFHALREDYVRVDEVPFDSVRKLMTTVNEHGGEREAYVKGAPDMLLPLCTRIMDGDTVRDITEKDVAAIKKANSQMAKKALRVLGVAVKTDGLDHGHLESNLVFVGLVGMIDPPRAEVKDAVRVCVEAGMRPIMITGDHIDTASAIASEIGILREGDKVILGADLDRMSDEEFKNTIEQYSVFARVSPENKVRIVTTYQGKGKVVAMTGDGVNDAPSIKRADIGIGMGITGTDVSKGAADLVLADDNFATIIGAVEEGRKIFSNIKKAIQFLLSANIAEVLCLFIATVILDIPFLTPIMILWINLVTDSFPALSLGMEEAERDVMKKPPRKSSSSLFAGRTGVDILVQGFMQTALVMTAFCIGCYVIPGGMAERHDEAMTMAFVSLALIQLFHAYSMRSQDNSILNKKLFANKYINLSFLIGVALTVLVVVVPPFRTVFETAMLNGMEWGVSIAVAFAIIPLVEIYKLVVRLIRKHNEKKAAAAVAAE</sequence>
<dbReference type="InterPro" id="IPR044492">
    <property type="entry name" value="P_typ_ATPase_HD_dom"/>
</dbReference>
<dbReference type="FunFam" id="2.70.150.10:FF:000016">
    <property type="entry name" value="Calcium-transporting P-type ATPase putative"/>
    <property type="match status" value="1"/>
</dbReference>
<dbReference type="GO" id="GO:0016887">
    <property type="term" value="F:ATP hydrolysis activity"/>
    <property type="evidence" value="ECO:0007669"/>
    <property type="project" value="InterPro"/>
</dbReference>
<dbReference type="NCBIfam" id="TIGR01494">
    <property type="entry name" value="ATPase_P-type"/>
    <property type="match status" value="3"/>
</dbReference>
<evidence type="ECO:0000256" key="15">
    <source>
        <dbReference type="SAM" id="Phobius"/>
    </source>
</evidence>
<dbReference type="SFLD" id="SFLDG00002">
    <property type="entry name" value="C1.7:_P-type_atpase_like"/>
    <property type="match status" value="1"/>
</dbReference>
<keyword evidence="9" id="KW-0106">Calcium</keyword>
<dbReference type="GO" id="GO:0005388">
    <property type="term" value="F:P-type calcium transporter activity"/>
    <property type="evidence" value="ECO:0007669"/>
    <property type="project" value="UniProtKB-EC"/>
</dbReference>
<keyword evidence="10" id="KW-0067">ATP-binding</keyword>
<comment type="similarity">
    <text evidence="2">Belongs to the cation transport ATPase (P-type) (TC 3.A.3) family. Type IIA subfamily.</text>
</comment>